<evidence type="ECO:0000256" key="3">
    <source>
        <dbReference type="ARBA" id="ARBA00022888"/>
    </source>
</evidence>
<dbReference type="GO" id="GO:0004066">
    <property type="term" value="F:asparagine synthase (glutamine-hydrolyzing) activity"/>
    <property type="evidence" value="ECO:0007669"/>
    <property type="project" value="UniProtKB-EC"/>
</dbReference>
<dbReference type="EC" id="6.3.5.4" evidence="2"/>
<dbReference type="Proteomes" id="UP000297948">
    <property type="component" value="Unassembled WGS sequence"/>
</dbReference>
<sequence length="613" mass="65872">MRRETSFVLLPDTDAARDAARLVGVSSGAQVIVHASGRPWLVGHWPSGHIRVAEAGRVRVAVAGFCPATGQELEAAAGRLRSVADLGTMARELAGSAHLLASVGGRVRAQGTASGVRAVFHARLGGVTIAADRPDTLAPLIGAEPDEEALALRLLTPCAPYPLMDRPVWRGVRQVAPGSYLHLERDGTARTAVWWNPPEPSLPLREGAAAVREALCTAVRGRVRSAKAVSTDLSGGMDSGTVTHLAAELAPGLVTVRTPQLDAGGDDALWAARIADRLPEARHLLLEYEQAPTMFAGLDDGGRLALGSEPPFWSRGGARLVDVAERVAARGSRLHLCGHGGDEVFHSPHVSLHTLVRRRPWTGARRAYERRSLGNWPLWPTVRGLADVRSLPAALIFGSTQLHDPPPSQFTPHLGWTPPLRMPPWATPEAVAAVRDLLRRAAHDRPRPLGPDRAAHATVEAVQRGGAAVRYAAGLMARYGVDFAAPFLDDRVIEAALAVRLHERATPRRYKPLLAEAMRGLVPDDLLGRSTKGNYGEDTFDGLRRHRATLLGLFEGSLLARRGLVDEAAVRAALRADHAFHQPIQALEPTLSGEVWLRTLPDRTRRPAAEGAP</sequence>
<dbReference type="GO" id="GO:0006529">
    <property type="term" value="P:asparagine biosynthetic process"/>
    <property type="evidence" value="ECO:0007669"/>
    <property type="project" value="UniProtKB-KW"/>
</dbReference>
<feature type="domain" description="Asparagine synthetase" evidence="5">
    <location>
        <begin position="211"/>
        <end position="598"/>
    </location>
</feature>
<dbReference type="InterPro" id="IPR001962">
    <property type="entry name" value="Asn_synthase"/>
</dbReference>
<accession>A0A4Z0GP17</accession>
<protein>
    <recommendedName>
        <fullName evidence="2">asparagine synthase (glutamine-hydrolyzing)</fullName>
        <ecNumber evidence="2">6.3.5.4</ecNumber>
    </recommendedName>
</protein>
<reference evidence="6 7" key="1">
    <citation type="submission" date="2019-03" db="EMBL/GenBank/DDBJ databases">
        <authorList>
            <person name="Gonzalez-Pimentel J.L."/>
        </authorList>
    </citation>
    <scope>NUCLEOTIDE SEQUENCE [LARGE SCALE GENOMIC DNA]</scope>
    <source>
        <strain evidence="6 7">JCM 31289</strain>
    </source>
</reference>
<dbReference type="EMBL" id="SRID01000266">
    <property type="protein sequence ID" value="TGA98050.1"/>
    <property type="molecule type" value="Genomic_DNA"/>
</dbReference>
<proteinExistence type="predicted"/>
<dbReference type="AlphaFoldDB" id="A0A4Z0GP17"/>
<dbReference type="Pfam" id="PF00733">
    <property type="entry name" value="Asn_synthase"/>
    <property type="match status" value="1"/>
</dbReference>
<organism evidence="6 7">
    <name type="scientific">Streptomyces palmae</name>
    <dbReference type="NCBI Taxonomy" id="1701085"/>
    <lineage>
        <taxon>Bacteria</taxon>
        <taxon>Bacillati</taxon>
        <taxon>Actinomycetota</taxon>
        <taxon>Actinomycetes</taxon>
        <taxon>Kitasatosporales</taxon>
        <taxon>Streptomycetaceae</taxon>
        <taxon>Streptomyces</taxon>
    </lineage>
</organism>
<dbReference type="Gene3D" id="3.40.50.620">
    <property type="entry name" value="HUPs"/>
    <property type="match status" value="2"/>
</dbReference>
<evidence type="ECO:0000313" key="7">
    <source>
        <dbReference type="Proteomes" id="UP000297948"/>
    </source>
</evidence>
<dbReference type="SUPFAM" id="SSF52402">
    <property type="entry name" value="Adenine nucleotide alpha hydrolases-like"/>
    <property type="match status" value="1"/>
</dbReference>
<keyword evidence="3" id="KW-0061">Asparagine biosynthesis</keyword>
<dbReference type="InterPro" id="IPR051786">
    <property type="entry name" value="ASN_synthetase/amidase"/>
</dbReference>
<dbReference type="InterPro" id="IPR014729">
    <property type="entry name" value="Rossmann-like_a/b/a_fold"/>
</dbReference>
<evidence type="ECO:0000256" key="4">
    <source>
        <dbReference type="ARBA" id="ARBA00048741"/>
    </source>
</evidence>
<evidence type="ECO:0000259" key="5">
    <source>
        <dbReference type="Pfam" id="PF00733"/>
    </source>
</evidence>
<evidence type="ECO:0000256" key="1">
    <source>
        <dbReference type="ARBA" id="ARBA00005187"/>
    </source>
</evidence>
<comment type="catalytic activity">
    <reaction evidence="4">
        <text>L-aspartate + L-glutamine + ATP + H2O = L-asparagine + L-glutamate + AMP + diphosphate + H(+)</text>
        <dbReference type="Rhea" id="RHEA:12228"/>
        <dbReference type="ChEBI" id="CHEBI:15377"/>
        <dbReference type="ChEBI" id="CHEBI:15378"/>
        <dbReference type="ChEBI" id="CHEBI:29985"/>
        <dbReference type="ChEBI" id="CHEBI:29991"/>
        <dbReference type="ChEBI" id="CHEBI:30616"/>
        <dbReference type="ChEBI" id="CHEBI:33019"/>
        <dbReference type="ChEBI" id="CHEBI:58048"/>
        <dbReference type="ChEBI" id="CHEBI:58359"/>
        <dbReference type="ChEBI" id="CHEBI:456215"/>
        <dbReference type="EC" id="6.3.5.4"/>
    </reaction>
</comment>
<keyword evidence="7" id="KW-1185">Reference proteome</keyword>
<comment type="pathway">
    <text evidence="1">Amino-acid biosynthesis; L-asparagine biosynthesis; L-asparagine from L-aspartate (L-Gln route): step 1/1.</text>
</comment>
<dbReference type="PANTHER" id="PTHR43284:SF1">
    <property type="entry name" value="ASPARAGINE SYNTHETASE"/>
    <property type="match status" value="1"/>
</dbReference>
<dbReference type="PANTHER" id="PTHR43284">
    <property type="entry name" value="ASPARAGINE SYNTHETASE (GLUTAMINE-HYDROLYZING)"/>
    <property type="match status" value="1"/>
</dbReference>
<comment type="caution">
    <text evidence="6">The sequence shown here is derived from an EMBL/GenBank/DDBJ whole genome shotgun (WGS) entry which is preliminary data.</text>
</comment>
<evidence type="ECO:0000313" key="6">
    <source>
        <dbReference type="EMBL" id="TGA98050.1"/>
    </source>
</evidence>
<keyword evidence="3" id="KW-0028">Amino-acid biosynthesis</keyword>
<dbReference type="RefSeq" id="WP_135341046.1">
    <property type="nucleotide sequence ID" value="NZ_JBHLTX010000045.1"/>
</dbReference>
<name>A0A4Z0GP17_9ACTN</name>
<gene>
    <name evidence="6" type="ORF">E4099_23165</name>
</gene>
<dbReference type="OrthoDB" id="7053173at2"/>
<evidence type="ECO:0000256" key="2">
    <source>
        <dbReference type="ARBA" id="ARBA00012737"/>
    </source>
</evidence>